<reference evidence="2" key="1">
    <citation type="submission" date="2018-01" db="EMBL/GenBank/DDBJ databases">
        <title>An insight into the sialome of Amazonian anophelines.</title>
        <authorList>
            <person name="Ribeiro J.M."/>
            <person name="Scarpassa V."/>
            <person name="Calvo E."/>
        </authorList>
    </citation>
    <scope>NUCLEOTIDE SEQUENCE</scope>
</reference>
<keyword evidence="1" id="KW-0812">Transmembrane</keyword>
<accession>A0A2M4D0K7</accession>
<feature type="transmembrane region" description="Helical" evidence="1">
    <location>
        <begin position="43"/>
        <end position="66"/>
    </location>
</feature>
<keyword evidence="1" id="KW-1133">Transmembrane helix</keyword>
<protein>
    <submittedName>
        <fullName evidence="2">Uncharacterized protein</fullName>
    </submittedName>
</protein>
<evidence type="ECO:0000256" key="1">
    <source>
        <dbReference type="SAM" id="Phobius"/>
    </source>
</evidence>
<name>A0A2M4D0K7_ANODA</name>
<dbReference type="AlphaFoldDB" id="A0A2M4D0K7"/>
<evidence type="ECO:0000313" key="2">
    <source>
        <dbReference type="EMBL" id="MBW71075.1"/>
    </source>
</evidence>
<sequence>MTKRRMKTSFSFSLFLCYWYLALDSWALPFVIRKATGRLEVAVRFLIISFSFSSWCTLCTCFWVLITV</sequence>
<organism evidence="2">
    <name type="scientific">Anopheles darlingi</name>
    <name type="common">Mosquito</name>
    <dbReference type="NCBI Taxonomy" id="43151"/>
    <lineage>
        <taxon>Eukaryota</taxon>
        <taxon>Metazoa</taxon>
        <taxon>Ecdysozoa</taxon>
        <taxon>Arthropoda</taxon>
        <taxon>Hexapoda</taxon>
        <taxon>Insecta</taxon>
        <taxon>Pterygota</taxon>
        <taxon>Neoptera</taxon>
        <taxon>Endopterygota</taxon>
        <taxon>Diptera</taxon>
        <taxon>Nematocera</taxon>
        <taxon>Culicoidea</taxon>
        <taxon>Culicidae</taxon>
        <taxon>Anophelinae</taxon>
        <taxon>Anopheles</taxon>
    </lineage>
</organism>
<proteinExistence type="predicted"/>
<keyword evidence="1" id="KW-0472">Membrane</keyword>
<dbReference type="EMBL" id="GGFL01006897">
    <property type="protein sequence ID" value="MBW71075.1"/>
    <property type="molecule type" value="Transcribed_RNA"/>
</dbReference>